<dbReference type="InterPro" id="IPR001478">
    <property type="entry name" value="PDZ"/>
</dbReference>
<dbReference type="PANTHER" id="PTHR32060">
    <property type="entry name" value="TAIL-SPECIFIC PROTEASE"/>
    <property type="match status" value="1"/>
</dbReference>
<evidence type="ECO:0000313" key="3">
    <source>
        <dbReference type="EMBL" id="MBH9553671.1"/>
    </source>
</evidence>
<dbReference type="GO" id="GO:0004175">
    <property type="term" value="F:endopeptidase activity"/>
    <property type="evidence" value="ECO:0007669"/>
    <property type="project" value="TreeGrafter"/>
</dbReference>
<feature type="domain" description="PDZ" evidence="2">
    <location>
        <begin position="113"/>
        <end position="163"/>
    </location>
</feature>
<gene>
    <name evidence="3" type="ORF">I7X43_12540</name>
</gene>
<dbReference type="SUPFAM" id="SSF52096">
    <property type="entry name" value="ClpP/crotonase"/>
    <property type="match status" value="1"/>
</dbReference>
<dbReference type="GO" id="GO:0030288">
    <property type="term" value="C:outer membrane-bounded periplasmic space"/>
    <property type="evidence" value="ECO:0007669"/>
    <property type="project" value="TreeGrafter"/>
</dbReference>
<dbReference type="GO" id="GO:0007165">
    <property type="term" value="P:signal transduction"/>
    <property type="evidence" value="ECO:0007669"/>
    <property type="project" value="TreeGrafter"/>
</dbReference>
<dbReference type="EMBL" id="JAEDAL010000006">
    <property type="protein sequence ID" value="MBH9553671.1"/>
    <property type="molecule type" value="Genomic_DNA"/>
</dbReference>
<comment type="caution">
    <text evidence="3">The sequence shown here is derived from an EMBL/GenBank/DDBJ whole genome shotgun (WGS) entry which is preliminary data.</text>
</comment>
<dbReference type="Gene3D" id="3.90.226.10">
    <property type="entry name" value="2-enoyl-CoA Hydratase, Chain A, domain 1"/>
    <property type="match status" value="1"/>
</dbReference>
<dbReference type="InterPro" id="IPR036034">
    <property type="entry name" value="PDZ_sf"/>
</dbReference>
<evidence type="ECO:0000256" key="1">
    <source>
        <dbReference type="SAM" id="MobiDB-lite"/>
    </source>
</evidence>
<reference evidence="3" key="1">
    <citation type="submission" date="2020-12" db="EMBL/GenBank/DDBJ databases">
        <title>The genome sequence of Inhella sp. 4Y17.</title>
        <authorList>
            <person name="Liu Y."/>
        </authorList>
    </citation>
    <scope>NUCLEOTIDE SEQUENCE</scope>
    <source>
        <strain evidence="3">4Y10</strain>
    </source>
</reference>
<feature type="region of interest" description="Disordered" evidence="1">
    <location>
        <begin position="102"/>
        <end position="121"/>
    </location>
</feature>
<dbReference type="PANTHER" id="PTHR32060:SF30">
    <property type="entry name" value="CARBOXY-TERMINAL PROCESSING PROTEASE CTPA"/>
    <property type="match status" value="1"/>
</dbReference>
<dbReference type="InterPro" id="IPR005151">
    <property type="entry name" value="Tail-specific_protease"/>
</dbReference>
<dbReference type="GO" id="GO:0006508">
    <property type="term" value="P:proteolysis"/>
    <property type="evidence" value="ECO:0007669"/>
    <property type="project" value="InterPro"/>
</dbReference>
<sequence>MLSVQVALQAPRAIRLRAGLALGALSLLLGCAAVPGPAPTDAVGREDLLTRVWQLIDDRHVDPAPSGWAEARERHRAAVLAAPPDDPEALWVALDRMAGERRDAHTRVEGPREVRRKRDDRGPSLGLALAQVEGQWVVDRVTPDSPAAAVGLTAGDRLLRWNGEAPDAVWARGLAQARHSSTAQAQGLTALRQWLDGPEGSEVALQWEQADGRVRSATLKRAELLFPPRAQLTRRDSGVAVLRWNRFDERLLPELTQALRDMGGSPGRGLILDLRGNGGGSFDLTMRLLDLLLPESQVVQLSAFRNGPRRDPYRAGGPKALYKGPLRVLMDAGSASGSELLASVLQFTGRARVLGDTSCGCLLAIRRHVDLAPDARLLISEQALQLPDGRRVEGQGVQPDRRINRTRAALAVGRDEVLEAAEAELTSTWP</sequence>
<dbReference type="Gene3D" id="3.30.750.44">
    <property type="match status" value="1"/>
</dbReference>
<proteinExistence type="predicted"/>
<dbReference type="Gene3D" id="2.30.42.10">
    <property type="match status" value="1"/>
</dbReference>
<keyword evidence="4" id="KW-1185">Reference proteome</keyword>
<dbReference type="RefSeq" id="WP_198101284.1">
    <property type="nucleotide sequence ID" value="NZ_JAEDAL010000006.1"/>
</dbReference>
<name>A0A931NFL4_9BURK</name>
<dbReference type="SUPFAM" id="SSF50156">
    <property type="entry name" value="PDZ domain-like"/>
    <property type="match status" value="1"/>
</dbReference>
<dbReference type="Pfam" id="PF03572">
    <property type="entry name" value="Peptidase_S41"/>
    <property type="match status" value="1"/>
</dbReference>
<dbReference type="Proteomes" id="UP000620139">
    <property type="component" value="Unassembled WGS sequence"/>
</dbReference>
<evidence type="ECO:0000313" key="4">
    <source>
        <dbReference type="Proteomes" id="UP000620139"/>
    </source>
</evidence>
<organism evidence="3 4">
    <name type="scientific">Inhella gelatinilytica</name>
    <dbReference type="NCBI Taxonomy" id="2795030"/>
    <lineage>
        <taxon>Bacteria</taxon>
        <taxon>Pseudomonadati</taxon>
        <taxon>Pseudomonadota</taxon>
        <taxon>Betaproteobacteria</taxon>
        <taxon>Burkholderiales</taxon>
        <taxon>Sphaerotilaceae</taxon>
        <taxon>Inhella</taxon>
    </lineage>
</organism>
<dbReference type="SMART" id="SM00245">
    <property type="entry name" value="TSPc"/>
    <property type="match status" value="1"/>
</dbReference>
<protein>
    <recommendedName>
        <fullName evidence="2">PDZ domain-containing protein</fullName>
    </recommendedName>
</protein>
<dbReference type="AlphaFoldDB" id="A0A931NFL4"/>
<evidence type="ECO:0000259" key="2">
    <source>
        <dbReference type="PROSITE" id="PS50106"/>
    </source>
</evidence>
<dbReference type="InterPro" id="IPR029045">
    <property type="entry name" value="ClpP/crotonase-like_dom_sf"/>
</dbReference>
<dbReference type="GO" id="GO:0008236">
    <property type="term" value="F:serine-type peptidase activity"/>
    <property type="evidence" value="ECO:0007669"/>
    <property type="project" value="InterPro"/>
</dbReference>
<accession>A0A931NFL4</accession>
<dbReference type="PROSITE" id="PS50106">
    <property type="entry name" value="PDZ"/>
    <property type="match status" value="1"/>
</dbReference>